<dbReference type="PANTHER" id="PTHR36842">
    <property type="entry name" value="PROTEIN TOLB HOMOLOG"/>
    <property type="match status" value="1"/>
</dbReference>
<dbReference type="Proteomes" id="UP000199420">
    <property type="component" value="Unassembled WGS sequence"/>
</dbReference>
<dbReference type="SUPFAM" id="SSF69304">
    <property type="entry name" value="Tricorn protease N-terminal domain"/>
    <property type="match status" value="1"/>
</dbReference>
<sequence length="363" mass="38586">MKNQKLAGAACAILLVALSAPSAFAQNASSASILFTRTNMRPIDNTSNTVLYRVSPSGGTAVPMTPSTIHVDYRDGSWSPGGISLVYEKAPQATFGQTQLFVVDRQGGLARQITTGTGLHTQPSWGPGAAITFVTMRNGDACLGAVRADGANQRILFCPPQRTDLRTPGSMSTPQWTADGNHVLIEASAWGKGLESDWYSRVWKVNISTGAAEKITEQAFGGAQHLTIAPDGRHGFYPEARTLIDFQTGTRTTIPVEGQRALYSKDGTRIAFVQSVRGSDPTAGLAYGAIFIMGANGNNIHPAITVPDPDALYAIADWSKDSSKLLVIKLADLHKLQIVNLATGTATNVVENGVADKGAWYQP</sequence>
<dbReference type="OrthoDB" id="9812921at2"/>
<dbReference type="AlphaFoldDB" id="A0A1H6Q8A3"/>
<evidence type="ECO:0008006" key="4">
    <source>
        <dbReference type="Google" id="ProtNLM"/>
    </source>
</evidence>
<protein>
    <recommendedName>
        <fullName evidence="4">WD40-like Beta Propeller Repeat</fullName>
    </recommendedName>
</protein>
<dbReference type="RefSeq" id="WP_091332710.1">
    <property type="nucleotide sequence ID" value="NZ_FNYC01000001.1"/>
</dbReference>
<dbReference type="STRING" id="529704.SAMN02927913_0242"/>
<gene>
    <name evidence="2" type="ORF">SAMN04487997_0327</name>
</gene>
<dbReference type="EMBL" id="FNYC01000001">
    <property type="protein sequence ID" value="SEI38086.1"/>
    <property type="molecule type" value="Genomic_DNA"/>
</dbReference>
<feature type="signal peptide" evidence="1">
    <location>
        <begin position="1"/>
        <end position="25"/>
    </location>
</feature>
<accession>A0A1H6Q8A3</accession>
<evidence type="ECO:0000256" key="1">
    <source>
        <dbReference type="SAM" id="SignalP"/>
    </source>
</evidence>
<evidence type="ECO:0000313" key="3">
    <source>
        <dbReference type="Proteomes" id="UP000199420"/>
    </source>
</evidence>
<evidence type="ECO:0000313" key="2">
    <source>
        <dbReference type="EMBL" id="SEI38086.1"/>
    </source>
</evidence>
<dbReference type="PANTHER" id="PTHR36842:SF1">
    <property type="entry name" value="PROTEIN TOLB"/>
    <property type="match status" value="1"/>
</dbReference>
<dbReference type="InterPro" id="IPR011042">
    <property type="entry name" value="6-blade_b-propeller_TolB-like"/>
</dbReference>
<feature type="chain" id="PRO_5011771555" description="WD40-like Beta Propeller Repeat" evidence="1">
    <location>
        <begin position="26"/>
        <end position="363"/>
    </location>
</feature>
<keyword evidence="3" id="KW-1185">Reference proteome</keyword>
<organism evidence="2 3">
    <name type="scientific">Frateuria terrea</name>
    <dbReference type="NCBI Taxonomy" id="529704"/>
    <lineage>
        <taxon>Bacteria</taxon>
        <taxon>Pseudomonadati</taxon>
        <taxon>Pseudomonadota</taxon>
        <taxon>Gammaproteobacteria</taxon>
        <taxon>Lysobacterales</taxon>
        <taxon>Rhodanobacteraceae</taxon>
        <taxon>Frateuria</taxon>
    </lineage>
</organism>
<name>A0A1H6Q8A3_9GAMM</name>
<proteinExistence type="predicted"/>
<reference evidence="2 3" key="1">
    <citation type="submission" date="2016-10" db="EMBL/GenBank/DDBJ databases">
        <authorList>
            <person name="de Groot N.N."/>
        </authorList>
    </citation>
    <scope>NUCLEOTIDE SEQUENCE [LARGE SCALE GENOMIC DNA]</scope>
    <source>
        <strain evidence="2 3">DSM 26515</strain>
    </source>
</reference>
<dbReference type="Gene3D" id="2.120.10.30">
    <property type="entry name" value="TolB, C-terminal domain"/>
    <property type="match status" value="2"/>
</dbReference>
<keyword evidence="1" id="KW-0732">Signal</keyword>